<dbReference type="InterPro" id="IPR037004">
    <property type="entry name" value="Exonuc_VII_ssu_sf"/>
</dbReference>
<keyword evidence="5 6" id="KW-0269">Exonuclease</keyword>
<dbReference type="GO" id="GO:0009318">
    <property type="term" value="C:exodeoxyribonuclease VII complex"/>
    <property type="evidence" value="ECO:0007669"/>
    <property type="project" value="UniProtKB-UniRule"/>
</dbReference>
<accession>A0A0K1A0I9</accession>
<dbReference type="PANTHER" id="PTHR34137">
    <property type="entry name" value="EXODEOXYRIBONUCLEASE 7 SMALL SUBUNIT"/>
    <property type="match status" value="1"/>
</dbReference>
<evidence type="ECO:0000313" key="12">
    <source>
        <dbReference type="Proteomes" id="UP000572988"/>
    </source>
</evidence>
<dbReference type="KEGG" id="sscz:RN70_06345"/>
<evidence type="ECO:0000313" key="10">
    <source>
        <dbReference type="EMBL" id="SUM88804.1"/>
    </source>
</evidence>
<keyword evidence="2 6" id="KW-0963">Cytoplasm</keyword>
<evidence type="ECO:0000256" key="2">
    <source>
        <dbReference type="ARBA" id="ARBA00022490"/>
    </source>
</evidence>
<dbReference type="OrthoDB" id="9798666at2"/>
<name>A0A0K1A0I9_STASC</name>
<dbReference type="Proteomes" id="UP000264146">
    <property type="component" value="Chromosome"/>
</dbReference>
<keyword evidence="7" id="KW-0175">Coiled coil</keyword>
<evidence type="ECO:0000313" key="8">
    <source>
        <dbReference type="EMBL" id="CAD7359680.1"/>
    </source>
</evidence>
<keyword evidence="4 6" id="KW-0378">Hydrolase</keyword>
<comment type="similarity">
    <text evidence="1 6">Belongs to the XseB family.</text>
</comment>
<evidence type="ECO:0000256" key="7">
    <source>
        <dbReference type="SAM" id="Coils"/>
    </source>
</evidence>
<dbReference type="HAMAP" id="MF_00337">
    <property type="entry name" value="Exonuc_7_S"/>
    <property type="match status" value="1"/>
</dbReference>
<dbReference type="GO" id="GO:0008855">
    <property type="term" value="F:exodeoxyribonuclease VII activity"/>
    <property type="evidence" value="ECO:0007669"/>
    <property type="project" value="UniProtKB-UniRule"/>
</dbReference>
<dbReference type="EMBL" id="LR962863">
    <property type="protein sequence ID" value="CAD7359680.1"/>
    <property type="molecule type" value="Genomic_DNA"/>
</dbReference>
<dbReference type="PANTHER" id="PTHR34137:SF1">
    <property type="entry name" value="EXODEOXYRIBONUCLEASE 7 SMALL SUBUNIT"/>
    <property type="match status" value="1"/>
</dbReference>
<dbReference type="PIRSF" id="PIRSF006488">
    <property type="entry name" value="Exonuc_VII_S"/>
    <property type="match status" value="1"/>
</dbReference>
<organism evidence="10">
    <name type="scientific">Staphylococcus schleiferi</name>
    <dbReference type="NCBI Taxonomy" id="1295"/>
    <lineage>
        <taxon>Bacteria</taxon>
        <taxon>Bacillati</taxon>
        <taxon>Bacillota</taxon>
        <taxon>Bacilli</taxon>
        <taxon>Bacillales</taxon>
        <taxon>Staphylococcaceae</taxon>
        <taxon>Staphylococcus</taxon>
    </lineage>
</organism>
<dbReference type="SUPFAM" id="SSF116842">
    <property type="entry name" value="XseB-like"/>
    <property type="match status" value="1"/>
</dbReference>
<dbReference type="RefSeq" id="WP_016425152.1">
    <property type="nucleotide sequence ID" value="NZ_CABKRV010000001.1"/>
</dbReference>
<reference evidence="10" key="2">
    <citation type="submission" date="2018-06" db="EMBL/GenBank/DDBJ databases">
        <authorList>
            <consortium name="Pathogen Informatics"/>
            <person name="Doyle S."/>
        </authorList>
    </citation>
    <scope>NUCLEOTIDE SEQUENCE [LARGE SCALE GENOMIC DNA]</scope>
    <source>
        <strain evidence="10">NCTC12218</strain>
    </source>
</reference>
<comment type="catalytic activity">
    <reaction evidence="6">
        <text>Exonucleolytic cleavage in either 5'- to 3'- or 3'- to 5'-direction to yield nucleoside 5'-phosphates.</text>
        <dbReference type="EC" id="3.1.11.6"/>
    </reaction>
</comment>
<protein>
    <recommendedName>
        <fullName evidence="6">Exodeoxyribonuclease 7 small subunit</fullName>
        <ecNumber evidence="6">3.1.11.6</ecNumber>
    </recommendedName>
    <alternativeName>
        <fullName evidence="6">Exodeoxyribonuclease VII small subunit</fullName>
        <shortName evidence="6">Exonuclease VII small subunit</shortName>
    </alternativeName>
</protein>
<dbReference type="GO" id="GO:0005829">
    <property type="term" value="C:cytosol"/>
    <property type="evidence" value="ECO:0007669"/>
    <property type="project" value="TreeGrafter"/>
</dbReference>
<keyword evidence="3 6" id="KW-0540">Nuclease</keyword>
<dbReference type="InterPro" id="IPR003761">
    <property type="entry name" value="Exonuc_VII_S"/>
</dbReference>
<reference evidence="8 11" key="3">
    <citation type="submission" date="2020-11" db="EMBL/GenBank/DDBJ databases">
        <authorList>
            <consortium name="Pathogen Informatics"/>
        </authorList>
    </citation>
    <scope>NUCLEOTIDE SEQUENCE [LARGE SCALE GENOMIC DNA]</scope>
    <source>
        <strain evidence="8 11">NCTC12218</strain>
    </source>
</reference>
<evidence type="ECO:0000313" key="11">
    <source>
        <dbReference type="Proteomes" id="UP000264146"/>
    </source>
</evidence>
<keyword evidence="12" id="KW-1185">Reference proteome</keyword>
<dbReference type="GO" id="GO:0006308">
    <property type="term" value="P:DNA catabolic process"/>
    <property type="evidence" value="ECO:0007669"/>
    <property type="project" value="UniProtKB-UniRule"/>
</dbReference>
<comment type="function">
    <text evidence="6">Bidirectionally degrades single-stranded DNA into large acid-insoluble oligonucleotides, which are then degraded further into small acid-soluble oligonucleotides.</text>
</comment>
<gene>
    <name evidence="10" type="primary">xseB_1</name>
    <name evidence="6" type="synonym">xseB</name>
    <name evidence="9" type="ORF">C1O36_06610</name>
    <name evidence="10" type="ORF">NCTC12218_01338</name>
</gene>
<dbReference type="GeneID" id="72414344"/>
<dbReference type="EC" id="3.1.11.6" evidence="6"/>
<evidence type="ECO:0000256" key="1">
    <source>
        <dbReference type="ARBA" id="ARBA00009998"/>
    </source>
</evidence>
<dbReference type="Proteomes" id="UP000572988">
    <property type="component" value="Unassembled WGS sequence"/>
</dbReference>
<dbReference type="STRING" id="1295.RN70_06345"/>
<dbReference type="KEGG" id="ssch:LH95_06165"/>
<comment type="subunit">
    <text evidence="6">Heterooligomer composed of large and small subunits.</text>
</comment>
<feature type="coiled-coil region" evidence="7">
    <location>
        <begin position="5"/>
        <end position="70"/>
    </location>
</feature>
<dbReference type="NCBIfam" id="TIGR01280">
    <property type="entry name" value="xseB"/>
    <property type="match status" value="1"/>
</dbReference>
<dbReference type="AlphaFoldDB" id="A0A0K1A0I9"/>
<dbReference type="NCBIfam" id="NF010671">
    <property type="entry name" value="PRK14068.1"/>
    <property type="match status" value="1"/>
</dbReference>
<reference evidence="9 12" key="1">
    <citation type="submission" date="2018-01" db="EMBL/GenBank/DDBJ databases">
        <title>Complete genome sequence of Staphylococcus Scheliferi isolated from human.</title>
        <authorList>
            <person name="Abouelkhair M.A."/>
            <person name="Bemis D.A."/>
            <person name="Kania S.A."/>
        </authorList>
    </citation>
    <scope>NUCLEOTIDE SEQUENCE [LARGE SCALE GENOMIC DNA]</scope>
    <source>
        <strain evidence="9 12">ATCC 43808</strain>
    </source>
</reference>
<dbReference type="Gene3D" id="1.10.287.1040">
    <property type="entry name" value="Exonuclease VII, small subunit"/>
    <property type="match status" value="1"/>
</dbReference>
<evidence type="ECO:0000256" key="5">
    <source>
        <dbReference type="ARBA" id="ARBA00022839"/>
    </source>
</evidence>
<dbReference type="EMBL" id="POVK01000019">
    <property type="protein sequence ID" value="NHA34189.1"/>
    <property type="molecule type" value="Genomic_DNA"/>
</dbReference>
<proteinExistence type="inferred from homology"/>
<evidence type="ECO:0000256" key="3">
    <source>
        <dbReference type="ARBA" id="ARBA00022722"/>
    </source>
</evidence>
<evidence type="ECO:0000256" key="4">
    <source>
        <dbReference type="ARBA" id="ARBA00022801"/>
    </source>
</evidence>
<comment type="subcellular location">
    <subcellularLocation>
        <location evidence="6">Cytoplasm</location>
    </subcellularLocation>
</comment>
<dbReference type="NCBIfam" id="NF002140">
    <property type="entry name" value="PRK00977.1-4"/>
    <property type="match status" value="1"/>
</dbReference>
<dbReference type="Pfam" id="PF02609">
    <property type="entry name" value="Exonuc_VII_S"/>
    <property type="match status" value="1"/>
</dbReference>
<evidence type="ECO:0000313" key="9">
    <source>
        <dbReference type="EMBL" id="NHA34189.1"/>
    </source>
</evidence>
<dbReference type="EMBL" id="UHEF01000001">
    <property type="protein sequence ID" value="SUM88804.1"/>
    <property type="molecule type" value="Genomic_DNA"/>
</dbReference>
<sequence>MTTENNSFEEMMQELESIVNQLDNDTISLEKSLELYQKGIALSKSCETTLKNAEKKVSQLMDEEADESDEPKSE</sequence>
<evidence type="ECO:0000256" key="6">
    <source>
        <dbReference type="HAMAP-Rule" id="MF_00337"/>
    </source>
</evidence>